<evidence type="ECO:0000313" key="2">
    <source>
        <dbReference type="EMBL" id="GJS78092.1"/>
    </source>
</evidence>
<organism evidence="2 3">
    <name type="scientific">Tanacetum coccineum</name>
    <dbReference type="NCBI Taxonomy" id="301880"/>
    <lineage>
        <taxon>Eukaryota</taxon>
        <taxon>Viridiplantae</taxon>
        <taxon>Streptophyta</taxon>
        <taxon>Embryophyta</taxon>
        <taxon>Tracheophyta</taxon>
        <taxon>Spermatophyta</taxon>
        <taxon>Magnoliopsida</taxon>
        <taxon>eudicotyledons</taxon>
        <taxon>Gunneridae</taxon>
        <taxon>Pentapetalae</taxon>
        <taxon>asterids</taxon>
        <taxon>campanulids</taxon>
        <taxon>Asterales</taxon>
        <taxon>Asteraceae</taxon>
        <taxon>Asteroideae</taxon>
        <taxon>Anthemideae</taxon>
        <taxon>Anthemidinae</taxon>
        <taxon>Tanacetum</taxon>
    </lineage>
</organism>
<gene>
    <name evidence="2" type="ORF">Tco_0727973</name>
</gene>
<comment type="caution">
    <text evidence="2">The sequence shown here is derived from an EMBL/GenBank/DDBJ whole genome shotgun (WGS) entry which is preliminary data.</text>
</comment>
<name>A0ABQ4YKN7_9ASTR</name>
<feature type="region of interest" description="Disordered" evidence="1">
    <location>
        <begin position="1"/>
        <end position="86"/>
    </location>
</feature>
<evidence type="ECO:0000256" key="1">
    <source>
        <dbReference type="SAM" id="MobiDB-lite"/>
    </source>
</evidence>
<reference evidence="2" key="2">
    <citation type="submission" date="2022-01" db="EMBL/GenBank/DDBJ databases">
        <authorList>
            <person name="Yamashiro T."/>
            <person name="Shiraishi A."/>
            <person name="Satake H."/>
            <person name="Nakayama K."/>
        </authorList>
    </citation>
    <scope>NUCLEOTIDE SEQUENCE</scope>
</reference>
<dbReference type="EMBL" id="BQNB010010498">
    <property type="protein sequence ID" value="GJS78092.1"/>
    <property type="molecule type" value="Genomic_DNA"/>
</dbReference>
<protein>
    <submittedName>
        <fullName evidence="2">Uncharacterized protein</fullName>
    </submittedName>
</protein>
<feature type="compositionally biased region" description="Basic and acidic residues" evidence="1">
    <location>
        <begin position="71"/>
        <end position="86"/>
    </location>
</feature>
<reference evidence="2" key="1">
    <citation type="journal article" date="2022" name="Int. J. Mol. Sci.">
        <title>Draft Genome of Tanacetum Coccineum: Genomic Comparison of Closely Related Tanacetum-Family Plants.</title>
        <authorList>
            <person name="Yamashiro T."/>
            <person name="Shiraishi A."/>
            <person name="Nakayama K."/>
            <person name="Satake H."/>
        </authorList>
    </citation>
    <scope>NUCLEOTIDE SEQUENCE</scope>
</reference>
<accession>A0ABQ4YKN7</accession>
<evidence type="ECO:0000313" key="3">
    <source>
        <dbReference type="Proteomes" id="UP001151760"/>
    </source>
</evidence>
<keyword evidence="3" id="KW-1185">Reference proteome</keyword>
<dbReference type="Proteomes" id="UP001151760">
    <property type="component" value="Unassembled WGS sequence"/>
</dbReference>
<feature type="compositionally biased region" description="Acidic residues" evidence="1">
    <location>
        <begin position="61"/>
        <end position="70"/>
    </location>
</feature>
<proteinExistence type="predicted"/>
<feature type="compositionally biased region" description="Acidic residues" evidence="1">
    <location>
        <begin position="40"/>
        <end position="54"/>
    </location>
</feature>
<sequence length="86" mass="9249">MSGEPMIGGIEFPAEDSHYHHIDSPTTMSSRICTGADPKEDPEEYEDDETEDGPVDYPMDGGDDGDDDDGDSIKDDSHADDEGRGG</sequence>